<accession>G7LFL0</accession>
<proteinExistence type="predicted"/>
<organism evidence="1 3">
    <name type="scientific">Medicago truncatula</name>
    <name type="common">Barrel medic</name>
    <name type="synonym">Medicago tribuloides</name>
    <dbReference type="NCBI Taxonomy" id="3880"/>
    <lineage>
        <taxon>Eukaryota</taxon>
        <taxon>Viridiplantae</taxon>
        <taxon>Streptophyta</taxon>
        <taxon>Embryophyta</taxon>
        <taxon>Tracheophyta</taxon>
        <taxon>Spermatophyta</taxon>
        <taxon>Magnoliopsida</taxon>
        <taxon>eudicotyledons</taxon>
        <taxon>Gunneridae</taxon>
        <taxon>Pentapetalae</taxon>
        <taxon>rosids</taxon>
        <taxon>fabids</taxon>
        <taxon>Fabales</taxon>
        <taxon>Fabaceae</taxon>
        <taxon>Papilionoideae</taxon>
        <taxon>50 kb inversion clade</taxon>
        <taxon>NPAAA clade</taxon>
        <taxon>Hologalegina</taxon>
        <taxon>IRL clade</taxon>
        <taxon>Trifolieae</taxon>
        <taxon>Medicago</taxon>
    </lineage>
</organism>
<reference evidence="1 3" key="1">
    <citation type="journal article" date="2011" name="Nature">
        <title>The Medicago genome provides insight into the evolution of rhizobial symbioses.</title>
        <authorList>
            <person name="Young N.D."/>
            <person name="Debelle F."/>
            <person name="Oldroyd G.E."/>
            <person name="Geurts R."/>
            <person name="Cannon S.B."/>
            <person name="Udvardi M.K."/>
            <person name="Benedito V.A."/>
            <person name="Mayer K.F."/>
            <person name="Gouzy J."/>
            <person name="Schoof H."/>
            <person name="Van de Peer Y."/>
            <person name="Proost S."/>
            <person name="Cook D.R."/>
            <person name="Meyers B.C."/>
            <person name="Spannagl M."/>
            <person name="Cheung F."/>
            <person name="De Mita S."/>
            <person name="Krishnakumar V."/>
            <person name="Gundlach H."/>
            <person name="Zhou S."/>
            <person name="Mudge J."/>
            <person name="Bharti A.K."/>
            <person name="Murray J.D."/>
            <person name="Naoumkina M.A."/>
            <person name="Rosen B."/>
            <person name="Silverstein K.A."/>
            <person name="Tang H."/>
            <person name="Rombauts S."/>
            <person name="Zhao P.X."/>
            <person name="Zhou P."/>
            <person name="Barbe V."/>
            <person name="Bardou P."/>
            <person name="Bechner M."/>
            <person name="Bellec A."/>
            <person name="Berger A."/>
            <person name="Berges H."/>
            <person name="Bidwell S."/>
            <person name="Bisseling T."/>
            <person name="Choisne N."/>
            <person name="Couloux A."/>
            <person name="Denny R."/>
            <person name="Deshpande S."/>
            <person name="Dai X."/>
            <person name="Doyle J.J."/>
            <person name="Dudez A.M."/>
            <person name="Farmer A.D."/>
            <person name="Fouteau S."/>
            <person name="Franken C."/>
            <person name="Gibelin C."/>
            <person name="Gish J."/>
            <person name="Goldstein S."/>
            <person name="Gonzalez A.J."/>
            <person name="Green P.J."/>
            <person name="Hallab A."/>
            <person name="Hartog M."/>
            <person name="Hua A."/>
            <person name="Humphray S.J."/>
            <person name="Jeong D.H."/>
            <person name="Jing Y."/>
            <person name="Jocker A."/>
            <person name="Kenton S.M."/>
            <person name="Kim D.J."/>
            <person name="Klee K."/>
            <person name="Lai H."/>
            <person name="Lang C."/>
            <person name="Lin S."/>
            <person name="Macmil S.L."/>
            <person name="Magdelenat G."/>
            <person name="Matthews L."/>
            <person name="McCorrison J."/>
            <person name="Monaghan E.L."/>
            <person name="Mun J.H."/>
            <person name="Najar F.Z."/>
            <person name="Nicholson C."/>
            <person name="Noirot C."/>
            <person name="O'Bleness M."/>
            <person name="Paule C.R."/>
            <person name="Poulain J."/>
            <person name="Prion F."/>
            <person name="Qin B."/>
            <person name="Qu C."/>
            <person name="Retzel E.F."/>
            <person name="Riddle C."/>
            <person name="Sallet E."/>
            <person name="Samain S."/>
            <person name="Samson N."/>
            <person name="Sanders I."/>
            <person name="Saurat O."/>
            <person name="Scarpelli C."/>
            <person name="Schiex T."/>
            <person name="Segurens B."/>
            <person name="Severin A.J."/>
            <person name="Sherrier D.J."/>
            <person name="Shi R."/>
            <person name="Sims S."/>
            <person name="Singer S.R."/>
            <person name="Sinharoy S."/>
            <person name="Sterck L."/>
            <person name="Viollet A."/>
            <person name="Wang B.B."/>
            <person name="Wang K."/>
            <person name="Wang M."/>
            <person name="Wang X."/>
            <person name="Warfsmann J."/>
            <person name="Weissenbach J."/>
            <person name="White D.D."/>
            <person name="White J.D."/>
            <person name="Wiley G.B."/>
            <person name="Wincker P."/>
            <person name="Xing Y."/>
            <person name="Yang L."/>
            <person name="Yao Z."/>
            <person name="Ying F."/>
            <person name="Zhai J."/>
            <person name="Zhou L."/>
            <person name="Zuber A."/>
            <person name="Denarie J."/>
            <person name="Dixon R.A."/>
            <person name="May G.D."/>
            <person name="Schwartz D.C."/>
            <person name="Rogers J."/>
            <person name="Quetier F."/>
            <person name="Town C.D."/>
            <person name="Roe B.A."/>
        </authorList>
    </citation>
    <scope>NUCLEOTIDE SEQUENCE [LARGE SCALE GENOMIC DNA]</scope>
    <source>
        <strain evidence="1">A17</strain>
        <strain evidence="2 3">cv. Jemalong A17</strain>
    </source>
</reference>
<dbReference type="EMBL" id="CM001224">
    <property type="protein sequence ID" value="AET03997.1"/>
    <property type="molecule type" value="Genomic_DNA"/>
</dbReference>
<name>G7LFL0_MEDTR</name>
<keyword evidence="3" id="KW-1185">Reference proteome</keyword>
<evidence type="ECO:0000313" key="3">
    <source>
        <dbReference type="Proteomes" id="UP000002051"/>
    </source>
</evidence>
<evidence type="ECO:0000313" key="1">
    <source>
        <dbReference type="EMBL" id="AET03997.1"/>
    </source>
</evidence>
<dbReference type="PaxDb" id="3880-AET03997"/>
<reference evidence="1 3" key="2">
    <citation type="journal article" date="2014" name="BMC Genomics">
        <title>An improved genome release (version Mt4.0) for the model legume Medicago truncatula.</title>
        <authorList>
            <person name="Tang H."/>
            <person name="Krishnakumar V."/>
            <person name="Bidwell S."/>
            <person name="Rosen B."/>
            <person name="Chan A."/>
            <person name="Zhou S."/>
            <person name="Gentzbittel L."/>
            <person name="Childs K.L."/>
            <person name="Yandell M."/>
            <person name="Gundlach H."/>
            <person name="Mayer K.F."/>
            <person name="Schwartz D.C."/>
            <person name="Town C.D."/>
        </authorList>
    </citation>
    <scope>GENOME REANNOTATION</scope>
    <source>
        <strain evidence="2 3">cv. Jemalong A17</strain>
    </source>
</reference>
<gene>
    <name evidence="1" type="ordered locus">MTR_8g078420</name>
</gene>
<dbReference type="HOGENOM" id="CLU_2530958_0_0_1"/>
<dbReference type="AlphaFoldDB" id="G7LFL0"/>
<dbReference type="Proteomes" id="UP000002051">
    <property type="component" value="Chromosome 8"/>
</dbReference>
<evidence type="ECO:0000313" key="2">
    <source>
        <dbReference type="EnsemblPlants" id="AET03997"/>
    </source>
</evidence>
<protein>
    <submittedName>
        <fullName evidence="1 2">Uncharacterized protein</fullName>
    </submittedName>
</protein>
<sequence>MDLPKFDLVCIHRSSNCVPYLLDLAHARESNNLVAPKYGKGTSHLPITQEEVTNHVSYSFNPQLKQNGHANCEVIFTMILSLRQ</sequence>
<reference evidence="2" key="3">
    <citation type="submission" date="2015-04" db="UniProtKB">
        <authorList>
            <consortium name="EnsemblPlants"/>
        </authorList>
    </citation>
    <scope>IDENTIFICATION</scope>
    <source>
        <strain evidence="2">cv. Jemalong A17</strain>
    </source>
</reference>
<dbReference type="EnsemblPlants" id="AET03997">
    <property type="protein sequence ID" value="AET03997"/>
    <property type="gene ID" value="MTR_8g078420"/>
</dbReference>